<gene>
    <name evidence="3" type="ORF">SAMN05660976_04758</name>
</gene>
<feature type="signal peptide" evidence="2">
    <location>
        <begin position="1"/>
        <end position="25"/>
    </location>
</feature>
<dbReference type="AlphaFoldDB" id="A0A1H7X792"/>
<name>A0A1H7X792_9ACTN</name>
<evidence type="ECO:0000313" key="3">
    <source>
        <dbReference type="EMBL" id="SEM28939.1"/>
    </source>
</evidence>
<evidence type="ECO:0000256" key="2">
    <source>
        <dbReference type="SAM" id="SignalP"/>
    </source>
</evidence>
<feature type="chain" id="PRO_5039669947" evidence="2">
    <location>
        <begin position="26"/>
        <end position="389"/>
    </location>
</feature>
<accession>A0A1H7X792</accession>
<dbReference type="STRING" id="46177.SAMN05660976_04758"/>
<dbReference type="PANTHER" id="PTHR30006:SF2">
    <property type="entry name" value="ABC TRANSPORTER SUBSTRATE-BINDING PROTEIN"/>
    <property type="match status" value="1"/>
</dbReference>
<dbReference type="Pfam" id="PF13416">
    <property type="entry name" value="SBP_bac_8"/>
    <property type="match status" value="1"/>
</dbReference>
<reference evidence="3 4" key="1">
    <citation type="submission" date="2016-10" db="EMBL/GenBank/DDBJ databases">
        <authorList>
            <person name="de Groot N.N."/>
        </authorList>
    </citation>
    <scope>NUCLEOTIDE SEQUENCE [LARGE SCALE GENOMIC DNA]</scope>
    <source>
        <strain evidence="3 4">DSM 43357</strain>
    </source>
</reference>
<proteinExistence type="predicted"/>
<protein>
    <submittedName>
        <fullName evidence="3">Iron(III) transport system substrate-binding protein</fullName>
    </submittedName>
</protein>
<dbReference type="PROSITE" id="PS51257">
    <property type="entry name" value="PROKAR_LIPOPROTEIN"/>
    <property type="match status" value="1"/>
</dbReference>
<dbReference type="OrthoDB" id="366726at2"/>
<evidence type="ECO:0000313" key="4">
    <source>
        <dbReference type="Proteomes" id="UP000198953"/>
    </source>
</evidence>
<organism evidence="3 4">
    <name type="scientific">Nonomuraea pusilla</name>
    <dbReference type="NCBI Taxonomy" id="46177"/>
    <lineage>
        <taxon>Bacteria</taxon>
        <taxon>Bacillati</taxon>
        <taxon>Actinomycetota</taxon>
        <taxon>Actinomycetes</taxon>
        <taxon>Streptosporangiales</taxon>
        <taxon>Streptosporangiaceae</taxon>
        <taxon>Nonomuraea</taxon>
    </lineage>
</organism>
<dbReference type="RefSeq" id="WP_091102927.1">
    <property type="nucleotide sequence ID" value="NZ_FOBF01000011.1"/>
</dbReference>
<keyword evidence="1 2" id="KW-0732">Signal</keyword>
<sequence length="389" mass="41680">MRRSRKIVSLALLALAAAACAPSTAGGPSSSAATAKALPGPSLDAVFDLDALVAAAKKEGSLLVYDSSGDIEEVAKAFTEKYGIAMEGVKSDTPQTAEKMTREHAADNVTIDAAMYEDGGVLVGQLMPQGVAQTWIPSDLKAQIPDENQNPLLALSKATVFAYNSRLSPDGCPVKNVWDLTEPAWAGKLVMQDPLGKPTVLSFFTQLDAHGNQALEQAYQQKYGEPLKTEEKSAAYEWVRRIARNKPVLTGSDEDISAAVGAPGATDKKIGFMSISKFRNNEDKGFAQKTCEGLAPFVGFSYPKYVAVAGKSKHPNAAKLYVHFIMTEEGVKHEIGEGGISGNSTVKPMVTPPGLPDWQGQLFHTDPKSLLGDLQNRQTVSDFWRVNHG</sequence>
<dbReference type="Proteomes" id="UP000198953">
    <property type="component" value="Unassembled WGS sequence"/>
</dbReference>
<dbReference type="PANTHER" id="PTHR30006">
    <property type="entry name" value="THIAMINE-BINDING PERIPLASMIC PROTEIN-RELATED"/>
    <property type="match status" value="1"/>
</dbReference>
<dbReference type="InterPro" id="IPR006059">
    <property type="entry name" value="SBP"/>
</dbReference>
<dbReference type="Gene3D" id="3.40.190.10">
    <property type="entry name" value="Periplasmic binding protein-like II"/>
    <property type="match status" value="2"/>
</dbReference>
<keyword evidence="4" id="KW-1185">Reference proteome</keyword>
<evidence type="ECO:0000256" key="1">
    <source>
        <dbReference type="ARBA" id="ARBA00022729"/>
    </source>
</evidence>
<dbReference type="EMBL" id="FOBF01000011">
    <property type="protein sequence ID" value="SEM28939.1"/>
    <property type="molecule type" value="Genomic_DNA"/>
</dbReference>
<dbReference type="SUPFAM" id="SSF53850">
    <property type="entry name" value="Periplasmic binding protein-like II"/>
    <property type="match status" value="1"/>
</dbReference>